<protein>
    <recommendedName>
        <fullName evidence="7">J domain-containing protein</fullName>
    </recommendedName>
</protein>
<evidence type="ECO:0000256" key="3">
    <source>
        <dbReference type="ARBA" id="ARBA00022989"/>
    </source>
</evidence>
<sequence>FILPTLLAAWTSEDIEIFKLQKDIIEETKDEKMNFYKYLSLPKTTKSNYDEITKAYKKLSRKYHPDKIRNVDNLPLAKFNKLKKKAEERFQRLSLIGTILRSEKKEKYDYYYKTGFPKLKDNEFKFIKFKPSLFLTLSTIFILVSIIHYILLKLQNSQEIKRVNSLIETLKYKASKIQTTSQQQQQQILQDKKVIHLDKFFIVKFDGSCYLIDKSPIEGEDYEIDD</sequence>
<name>A0A1E4T2P6_9ASCO</name>
<dbReference type="Gene3D" id="1.10.287.110">
    <property type="entry name" value="DnaJ domain"/>
    <property type="match status" value="1"/>
</dbReference>
<evidence type="ECO:0000313" key="8">
    <source>
        <dbReference type="EMBL" id="ODV86026.1"/>
    </source>
</evidence>
<dbReference type="PANTHER" id="PTHR44653:SF2">
    <property type="entry name" value="DNAJ HOMOLOG SUBFAMILY C MEMBER 1"/>
    <property type="match status" value="1"/>
</dbReference>
<evidence type="ECO:0000256" key="1">
    <source>
        <dbReference type="ARBA" id="ARBA00022692"/>
    </source>
</evidence>
<dbReference type="SUPFAM" id="SSF46565">
    <property type="entry name" value="Chaperone J-domain"/>
    <property type="match status" value="1"/>
</dbReference>
<dbReference type="Pfam" id="PF00226">
    <property type="entry name" value="DnaJ"/>
    <property type="match status" value="1"/>
</dbReference>
<organism evidence="8 9">
    <name type="scientific">[Candida] arabinofermentans NRRL YB-2248</name>
    <dbReference type="NCBI Taxonomy" id="983967"/>
    <lineage>
        <taxon>Eukaryota</taxon>
        <taxon>Fungi</taxon>
        <taxon>Dikarya</taxon>
        <taxon>Ascomycota</taxon>
        <taxon>Saccharomycotina</taxon>
        <taxon>Pichiomycetes</taxon>
        <taxon>Pichiales</taxon>
        <taxon>Pichiaceae</taxon>
        <taxon>Ogataea</taxon>
        <taxon>Ogataea/Candida clade</taxon>
    </lineage>
</organism>
<feature type="transmembrane region" description="Helical" evidence="6">
    <location>
        <begin position="133"/>
        <end position="152"/>
    </location>
</feature>
<comment type="subcellular location">
    <subcellularLocation>
        <location evidence="5">Endomembrane system</location>
        <topology evidence="5">Single-pass membrane protein</topology>
    </subcellularLocation>
</comment>
<dbReference type="InterPro" id="IPR036869">
    <property type="entry name" value="J_dom_sf"/>
</dbReference>
<dbReference type="SMART" id="SM00271">
    <property type="entry name" value="DnaJ"/>
    <property type="match status" value="1"/>
</dbReference>
<keyword evidence="4 6" id="KW-0472">Membrane</keyword>
<dbReference type="PROSITE" id="PS50076">
    <property type="entry name" value="DNAJ_2"/>
    <property type="match status" value="1"/>
</dbReference>
<evidence type="ECO:0000313" key="9">
    <source>
        <dbReference type="Proteomes" id="UP000094801"/>
    </source>
</evidence>
<dbReference type="CDD" id="cd06257">
    <property type="entry name" value="DnaJ"/>
    <property type="match status" value="1"/>
</dbReference>
<feature type="domain" description="J" evidence="7">
    <location>
        <begin position="34"/>
        <end position="112"/>
    </location>
</feature>
<proteinExistence type="predicted"/>
<dbReference type="PANTHER" id="PTHR44653">
    <property type="entry name" value="DNAJ HOMOLOG SUBFAMILY C MEMBER 1"/>
    <property type="match status" value="1"/>
</dbReference>
<feature type="non-terminal residue" evidence="8">
    <location>
        <position position="226"/>
    </location>
</feature>
<keyword evidence="9" id="KW-1185">Reference proteome</keyword>
<evidence type="ECO:0000256" key="2">
    <source>
        <dbReference type="ARBA" id="ARBA00022729"/>
    </source>
</evidence>
<evidence type="ECO:0000256" key="4">
    <source>
        <dbReference type="ARBA" id="ARBA00023136"/>
    </source>
</evidence>
<dbReference type="InterPro" id="IPR001623">
    <property type="entry name" value="DnaJ_domain"/>
</dbReference>
<gene>
    <name evidence="8" type="ORF">CANARDRAFT_190904</name>
</gene>
<dbReference type="GO" id="GO:0012505">
    <property type="term" value="C:endomembrane system"/>
    <property type="evidence" value="ECO:0007669"/>
    <property type="project" value="UniProtKB-SubCell"/>
</dbReference>
<keyword evidence="1 6" id="KW-0812">Transmembrane</keyword>
<keyword evidence="3 6" id="KW-1133">Transmembrane helix</keyword>
<dbReference type="InterPro" id="IPR052606">
    <property type="entry name" value="DnaJ_domain_protein"/>
</dbReference>
<keyword evidence="2" id="KW-0732">Signal</keyword>
<evidence type="ECO:0000259" key="7">
    <source>
        <dbReference type="PROSITE" id="PS50076"/>
    </source>
</evidence>
<dbReference type="Proteomes" id="UP000094801">
    <property type="component" value="Unassembled WGS sequence"/>
</dbReference>
<dbReference type="AlphaFoldDB" id="A0A1E4T2P6"/>
<feature type="non-terminal residue" evidence="8">
    <location>
        <position position="1"/>
    </location>
</feature>
<reference evidence="9" key="1">
    <citation type="submission" date="2016-04" db="EMBL/GenBank/DDBJ databases">
        <title>Comparative genomics of biotechnologically important yeasts.</title>
        <authorList>
            <consortium name="DOE Joint Genome Institute"/>
            <person name="Riley R."/>
            <person name="Haridas S."/>
            <person name="Wolfe K.H."/>
            <person name="Lopes M.R."/>
            <person name="Hittinger C.T."/>
            <person name="Goker M."/>
            <person name="Salamov A."/>
            <person name="Wisecaver J."/>
            <person name="Long T.M."/>
            <person name="Aerts A.L."/>
            <person name="Barry K."/>
            <person name="Choi C."/>
            <person name="Clum A."/>
            <person name="Coughlan A.Y."/>
            <person name="Deshpande S."/>
            <person name="Douglass A.P."/>
            <person name="Hanson S.J."/>
            <person name="Klenk H.-P."/>
            <person name="Labutti K."/>
            <person name="Lapidus A."/>
            <person name="Lindquist E."/>
            <person name="Lipzen A."/>
            <person name="Meier-Kolthoff J.P."/>
            <person name="Ohm R.A."/>
            <person name="Otillar R.P."/>
            <person name="Pangilinan J."/>
            <person name="Peng Y."/>
            <person name="Rokas A."/>
            <person name="Rosa C.A."/>
            <person name="Scheuner C."/>
            <person name="Sibirny A.A."/>
            <person name="Slot J.C."/>
            <person name="Stielow J.B."/>
            <person name="Sun H."/>
            <person name="Kurtzman C.P."/>
            <person name="Blackwell M."/>
            <person name="Grigoriev I.V."/>
            <person name="Jeffries T.W."/>
        </authorList>
    </citation>
    <scope>NUCLEOTIDE SEQUENCE [LARGE SCALE GENOMIC DNA]</scope>
    <source>
        <strain evidence="9">NRRL YB-2248</strain>
    </source>
</reference>
<accession>A0A1E4T2P6</accession>
<dbReference type="PRINTS" id="PR00625">
    <property type="entry name" value="JDOMAIN"/>
</dbReference>
<dbReference type="EMBL" id="KV453851">
    <property type="protein sequence ID" value="ODV86026.1"/>
    <property type="molecule type" value="Genomic_DNA"/>
</dbReference>
<dbReference type="OrthoDB" id="413400at2759"/>
<dbReference type="STRING" id="983967.A0A1E4T2P6"/>
<evidence type="ECO:0000256" key="5">
    <source>
        <dbReference type="ARBA" id="ARBA00037847"/>
    </source>
</evidence>
<evidence type="ECO:0000256" key="6">
    <source>
        <dbReference type="SAM" id="Phobius"/>
    </source>
</evidence>